<reference evidence="2" key="1">
    <citation type="journal article" date="2022" name="Mol. Ecol. Resour.">
        <title>The genomes of chicory, endive, great burdock and yacon provide insights into Asteraceae palaeo-polyploidization history and plant inulin production.</title>
        <authorList>
            <person name="Fan W."/>
            <person name="Wang S."/>
            <person name="Wang H."/>
            <person name="Wang A."/>
            <person name="Jiang F."/>
            <person name="Liu H."/>
            <person name="Zhao H."/>
            <person name="Xu D."/>
            <person name="Zhang Y."/>
        </authorList>
    </citation>
    <scope>NUCLEOTIDE SEQUENCE [LARGE SCALE GENOMIC DNA]</scope>
    <source>
        <strain evidence="2">cv. Yunnan</strain>
    </source>
</reference>
<protein>
    <submittedName>
        <fullName evidence="1">Uncharacterized protein</fullName>
    </submittedName>
</protein>
<name>A0ACB9FY43_9ASTR</name>
<gene>
    <name evidence="1" type="ORF">L1987_45502</name>
</gene>
<accession>A0ACB9FY43</accession>
<dbReference type="EMBL" id="CM042032">
    <property type="protein sequence ID" value="KAI3775750.1"/>
    <property type="molecule type" value="Genomic_DNA"/>
</dbReference>
<evidence type="ECO:0000313" key="2">
    <source>
        <dbReference type="Proteomes" id="UP001056120"/>
    </source>
</evidence>
<comment type="caution">
    <text evidence="1">The sequence shown here is derived from an EMBL/GenBank/DDBJ whole genome shotgun (WGS) entry which is preliminary data.</text>
</comment>
<reference evidence="1 2" key="2">
    <citation type="journal article" date="2022" name="Mol. Ecol. Resour.">
        <title>The genomes of chicory, endive, great burdock and yacon provide insights into Asteraceae paleo-polyploidization history and plant inulin production.</title>
        <authorList>
            <person name="Fan W."/>
            <person name="Wang S."/>
            <person name="Wang H."/>
            <person name="Wang A."/>
            <person name="Jiang F."/>
            <person name="Liu H."/>
            <person name="Zhao H."/>
            <person name="Xu D."/>
            <person name="Zhang Y."/>
        </authorList>
    </citation>
    <scope>NUCLEOTIDE SEQUENCE [LARGE SCALE GENOMIC DNA]</scope>
    <source>
        <strain evidence="2">cv. Yunnan</strain>
        <tissue evidence="1">Leaves</tissue>
    </source>
</reference>
<evidence type="ECO:0000313" key="1">
    <source>
        <dbReference type="EMBL" id="KAI3775750.1"/>
    </source>
</evidence>
<sequence length="86" mass="10376">MRGAIFDMVAVDLFISDETIRWSSMGKFHLYFTFCCKMCHIHKWWMLYDDKTVKVVRRWEDVLSMCITGHLQPQVLFYEVVNLTYT</sequence>
<keyword evidence="2" id="KW-1185">Reference proteome</keyword>
<dbReference type="Proteomes" id="UP001056120">
    <property type="component" value="Linkage Group LG15"/>
</dbReference>
<organism evidence="1 2">
    <name type="scientific">Smallanthus sonchifolius</name>
    <dbReference type="NCBI Taxonomy" id="185202"/>
    <lineage>
        <taxon>Eukaryota</taxon>
        <taxon>Viridiplantae</taxon>
        <taxon>Streptophyta</taxon>
        <taxon>Embryophyta</taxon>
        <taxon>Tracheophyta</taxon>
        <taxon>Spermatophyta</taxon>
        <taxon>Magnoliopsida</taxon>
        <taxon>eudicotyledons</taxon>
        <taxon>Gunneridae</taxon>
        <taxon>Pentapetalae</taxon>
        <taxon>asterids</taxon>
        <taxon>campanulids</taxon>
        <taxon>Asterales</taxon>
        <taxon>Asteraceae</taxon>
        <taxon>Asteroideae</taxon>
        <taxon>Heliantheae alliance</taxon>
        <taxon>Millerieae</taxon>
        <taxon>Smallanthus</taxon>
    </lineage>
</organism>
<proteinExistence type="predicted"/>